<reference evidence="3" key="1">
    <citation type="journal article" date="2014" name="Int. J. Syst. Evol. Microbiol.">
        <title>Complete genome sequence of Corynebacterium casei LMG S-19264T (=DSM 44701T), isolated from a smear-ripened cheese.</title>
        <authorList>
            <consortium name="US DOE Joint Genome Institute (JGI-PGF)"/>
            <person name="Walter F."/>
            <person name="Albersmeier A."/>
            <person name="Kalinowski J."/>
            <person name="Ruckert C."/>
        </authorList>
    </citation>
    <scope>NUCLEOTIDE SEQUENCE</scope>
    <source>
        <strain evidence="3">JCM 4136</strain>
    </source>
</reference>
<sequence length="72" mass="7106">MLAPAPGARSVSGGRPDAAASATRLTERVRPRPGGARAGAARQARSGGARQAGAEGAGTAAANGRISTFRHR</sequence>
<protein>
    <submittedName>
        <fullName evidence="3">Uncharacterized protein</fullName>
    </submittedName>
</protein>
<name>A0A8H9HST9_9ACTN</name>
<dbReference type="Proteomes" id="UP000480804">
    <property type="component" value="Unassembled WGS sequence"/>
</dbReference>
<reference evidence="2 4" key="2">
    <citation type="submission" date="2020-02" db="EMBL/GenBank/DDBJ databases">
        <title>Whole genome shotgun sequence of Streptomyces gougerotii NBRC 13043.</title>
        <authorList>
            <person name="Ichikawa N."/>
            <person name="Komaki H."/>
            <person name="Tamura T."/>
        </authorList>
    </citation>
    <scope>NUCLEOTIDE SEQUENCE [LARGE SCALE GENOMIC DNA]</scope>
    <source>
        <strain evidence="2 4">NBRC 13043</strain>
    </source>
</reference>
<evidence type="ECO:0000313" key="5">
    <source>
        <dbReference type="Proteomes" id="UP000660975"/>
    </source>
</evidence>
<evidence type="ECO:0000313" key="2">
    <source>
        <dbReference type="EMBL" id="GFH76040.1"/>
    </source>
</evidence>
<dbReference type="EMBL" id="BLLO01000011">
    <property type="protein sequence ID" value="GFH76040.1"/>
    <property type="molecule type" value="Genomic_DNA"/>
</dbReference>
<dbReference type="Proteomes" id="UP000660975">
    <property type="component" value="Unassembled WGS sequence"/>
</dbReference>
<keyword evidence="4" id="KW-1185">Reference proteome</keyword>
<gene>
    <name evidence="3" type="ORF">GCM10010227_46430</name>
    <name evidence="2" type="ORF">Sgou_07100</name>
</gene>
<evidence type="ECO:0000313" key="3">
    <source>
        <dbReference type="EMBL" id="GGU86621.1"/>
    </source>
</evidence>
<feature type="compositionally biased region" description="Low complexity" evidence="1">
    <location>
        <begin position="32"/>
        <end position="65"/>
    </location>
</feature>
<organism evidence="3 5">
    <name type="scientific">Streptomyces gougerotii</name>
    <dbReference type="NCBI Taxonomy" id="53448"/>
    <lineage>
        <taxon>Bacteria</taxon>
        <taxon>Bacillati</taxon>
        <taxon>Actinomycetota</taxon>
        <taxon>Actinomycetes</taxon>
        <taxon>Kitasatosporales</taxon>
        <taxon>Streptomycetaceae</taxon>
        <taxon>Streptomyces</taxon>
        <taxon>Streptomyces diastaticus group</taxon>
    </lineage>
</organism>
<proteinExistence type="predicted"/>
<evidence type="ECO:0000313" key="4">
    <source>
        <dbReference type="Proteomes" id="UP000480804"/>
    </source>
</evidence>
<dbReference type="AlphaFoldDB" id="A0A8H9HST9"/>
<reference evidence="3" key="3">
    <citation type="submission" date="2020-09" db="EMBL/GenBank/DDBJ databases">
        <authorList>
            <person name="Sun Q."/>
            <person name="Ohkuma M."/>
        </authorList>
    </citation>
    <scope>NUCLEOTIDE SEQUENCE</scope>
    <source>
        <strain evidence="3">JCM 4136</strain>
    </source>
</reference>
<comment type="caution">
    <text evidence="3">The sequence shown here is derived from an EMBL/GenBank/DDBJ whole genome shotgun (WGS) entry which is preliminary data.</text>
</comment>
<evidence type="ECO:0000256" key="1">
    <source>
        <dbReference type="SAM" id="MobiDB-lite"/>
    </source>
</evidence>
<accession>A0A8H9HST9</accession>
<feature type="region of interest" description="Disordered" evidence="1">
    <location>
        <begin position="1"/>
        <end position="72"/>
    </location>
</feature>
<dbReference type="EMBL" id="BMSC01000017">
    <property type="protein sequence ID" value="GGU86621.1"/>
    <property type="molecule type" value="Genomic_DNA"/>
</dbReference>